<evidence type="ECO:0000256" key="12">
    <source>
        <dbReference type="PIRSR" id="PIRSR000447-1"/>
    </source>
</evidence>
<evidence type="ECO:0000256" key="9">
    <source>
        <dbReference type="ARBA" id="ARBA00023160"/>
    </source>
</evidence>
<comment type="catalytic activity">
    <reaction evidence="11">
        <text>(9Z)-hexadecenoyl-[ACP] + malonyl-[ACP] + H(+) = 3-oxo-(11Z)-octadecenoyl-[ACP] + holo-[ACP] + CO2</text>
        <dbReference type="Rhea" id="RHEA:55040"/>
        <dbReference type="Rhea" id="RHEA-COMP:9623"/>
        <dbReference type="Rhea" id="RHEA-COMP:9685"/>
        <dbReference type="Rhea" id="RHEA-COMP:10800"/>
        <dbReference type="Rhea" id="RHEA-COMP:14074"/>
        <dbReference type="ChEBI" id="CHEBI:15378"/>
        <dbReference type="ChEBI" id="CHEBI:16526"/>
        <dbReference type="ChEBI" id="CHEBI:64479"/>
        <dbReference type="ChEBI" id="CHEBI:78449"/>
        <dbReference type="ChEBI" id="CHEBI:83989"/>
        <dbReference type="ChEBI" id="CHEBI:138538"/>
        <dbReference type="EC" id="2.3.1.179"/>
    </reaction>
</comment>
<keyword evidence="5 11" id="KW-0444">Lipid biosynthesis</keyword>
<evidence type="ECO:0000313" key="15">
    <source>
        <dbReference type="EMBL" id="TYB77511.1"/>
    </source>
</evidence>
<evidence type="ECO:0000256" key="11">
    <source>
        <dbReference type="PIRNR" id="PIRNR000447"/>
    </source>
</evidence>
<evidence type="ECO:0000313" key="16">
    <source>
        <dbReference type="Proteomes" id="UP000323324"/>
    </source>
</evidence>
<protein>
    <recommendedName>
        <fullName evidence="4 11">3-oxoacyl-[acyl-carrier-protein] synthase 2</fullName>
        <ecNumber evidence="3 11">2.3.1.179</ecNumber>
    </recommendedName>
</protein>
<dbReference type="InterPro" id="IPR014031">
    <property type="entry name" value="Ketoacyl_synth_C"/>
</dbReference>
<dbReference type="InterPro" id="IPR014030">
    <property type="entry name" value="Ketoacyl_synth_N"/>
</dbReference>
<evidence type="ECO:0000256" key="10">
    <source>
        <dbReference type="ARBA" id="ARBA00023315"/>
    </source>
</evidence>
<evidence type="ECO:0000256" key="3">
    <source>
        <dbReference type="ARBA" id="ARBA00012356"/>
    </source>
</evidence>
<dbReference type="SMART" id="SM00825">
    <property type="entry name" value="PKS_KS"/>
    <property type="match status" value="1"/>
</dbReference>
<evidence type="ECO:0000259" key="14">
    <source>
        <dbReference type="PROSITE" id="PS52004"/>
    </source>
</evidence>
<reference evidence="15 16" key="1">
    <citation type="submission" date="2019-08" db="EMBL/GenBank/DDBJ databases">
        <title>Genomes of Antarctic Bizionia species.</title>
        <authorList>
            <person name="Bowman J.P."/>
        </authorList>
    </citation>
    <scope>NUCLEOTIDE SEQUENCE [LARGE SCALE GENOMIC DNA]</scope>
    <source>
        <strain evidence="15 16">HFD</strain>
    </source>
</reference>
<dbReference type="UniPathway" id="UPA00094"/>
<dbReference type="InterPro" id="IPR016039">
    <property type="entry name" value="Thiolase-like"/>
</dbReference>
<dbReference type="PANTHER" id="PTHR11712:SF336">
    <property type="entry name" value="3-OXOACYL-[ACYL-CARRIER-PROTEIN] SYNTHASE, MITOCHONDRIAL"/>
    <property type="match status" value="1"/>
</dbReference>
<dbReference type="GO" id="GO:0006633">
    <property type="term" value="P:fatty acid biosynthetic process"/>
    <property type="evidence" value="ECO:0007669"/>
    <property type="project" value="UniProtKB-UniRule"/>
</dbReference>
<evidence type="ECO:0000256" key="2">
    <source>
        <dbReference type="ARBA" id="ARBA00008467"/>
    </source>
</evidence>
<evidence type="ECO:0000256" key="1">
    <source>
        <dbReference type="ARBA" id="ARBA00005194"/>
    </source>
</evidence>
<dbReference type="FunFam" id="3.40.47.10:FF:000018">
    <property type="entry name" value="3-oxoacyl-[acyl-carrier-protein] synthase 2"/>
    <property type="match status" value="1"/>
</dbReference>
<sequence>MRRVVITGLGAITPIGNNTKDYWNNLLDGVSGADKISRFDTTQFKTNFACEIKNYDALNYFDRKESRKLDRFTQYGLIAGDEAIKDANLNFDTLDTDRIGVIFSSGIGGFETMEKDIIEFSKNQNNPRFNPFFITKIIANNVAGYLSIKHGLRGVNTCPVTACSSSTTGLIQAFNYIKWGKADIIISGGSEAPINQSSVGGFNAMKALSTNNENYKTASKPFDNSRDGFVLGEGAGALVVESLESALKRNAKIYAEISGGGETADAYHITNTHPEGKGAYLAMKEALREGIIMPNQVNYINAHATSTGPGDVSESKAIKRLFNDNLKNISISGTKSMTGHLLGGTGAIEAIATCLSVHTNWIPPTINTTVIDKAISSDLDITLGKKTSKTVDYALSNTFGFGGHCAAVLFKKYKG</sequence>
<dbReference type="PROSITE" id="PS52004">
    <property type="entry name" value="KS3_2"/>
    <property type="match status" value="1"/>
</dbReference>
<comment type="caution">
    <text evidence="15">The sequence shown here is derived from an EMBL/GenBank/DDBJ whole genome shotgun (WGS) entry which is preliminary data.</text>
</comment>
<evidence type="ECO:0000256" key="8">
    <source>
        <dbReference type="ARBA" id="ARBA00023098"/>
    </source>
</evidence>
<keyword evidence="7" id="KW-0276">Fatty acid metabolism</keyword>
<keyword evidence="10 11" id="KW-0012">Acyltransferase</keyword>
<dbReference type="CDD" id="cd00834">
    <property type="entry name" value="KAS_I_II"/>
    <property type="match status" value="1"/>
</dbReference>
<evidence type="ECO:0000256" key="5">
    <source>
        <dbReference type="ARBA" id="ARBA00022516"/>
    </source>
</evidence>
<dbReference type="Gene3D" id="3.40.47.10">
    <property type="match status" value="1"/>
</dbReference>
<dbReference type="AlphaFoldDB" id="A0A8H2LEI3"/>
<comment type="function">
    <text evidence="11">Involved in the type II fatty acid elongation cycle. Catalyzes the elongation of a wide range of acyl-ACP by the addition of two carbons from malonyl-ACP to an acyl acceptor. Can efficiently catalyze the conversion of palmitoleoyl-ACP (cis-hexadec-9-enoyl-ACP) to cis-vaccenoyl-ACP (cis-octadec-11-enoyl-ACP), an essential step in the thermal regulation of fatty acid composition.</text>
</comment>
<comment type="similarity">
    <text evidence="2 11 13">Belongs to the thiolase-like superfamily. Beta-ketoacyl-ACP synthases family.</text>
</comment>
<evidence type="ECO:0000256" key="6">
    <source>
        <dbReference type="ARBA" id="ARBA00022679"/>
    </source>
</evidence>
<evidence type="ECO:0000256" key="7">
    <source>
        <dbReference type="ARBA" id="ARBA00022832"/>
    </source>
</evidence>
<dbReference type="Pfam" id="PF00109">
    <property type="entry name" value="ketoacyl-synt"/>
    <property type="match status" value="1"/>
</dbReference>
<dbReference type="InterPro" id="IPR020841">
    <property type="entry name" value="PKS_Beta-ketoAc_synthase_dom"/>
</dbReference>
<comment type="catalytic activity">
    <reaction evidence="11">
        <text>a fatty acyl-[ACP] + malonyl-[ACP] + H(+) = a 3-oxoacyl-[ACP] + holo-[ACP] + CO2</text>
        <dbReference type="Rhea" id="RHEA:22836"/>
        <dbReference type="Rhea" id="RHEA-COMP:9623"/>
        <dbReference type="Rhea" id="RHEA-COMP:9685"/>
        <dbReference type="Rhea" id="RHEA-COMP:9916"/>
        <dbReference type="Rhea" id="RHEA-COMP:14125"/>
        <dbReference type="ChEBI" id="CHEBI:15378"/>
        <dbReference type="ChEBI" id="CHEBI:16526"/>
        <dbReference type="ChEBI" id="CHEBI:64479"/>
        <dbReference type="ChEBI" id="CHEBI:78449"/>
        <dbReference type="ChEBI" id="CHEBI:78776"/>
        <dbReference type="ChEBI" id="CHEBI:138651"/>
    </reaction>
</comment>
<dbReference type="PIRSF" id="PIRSF000447">
    <property type="entry name" value="KAS_II"/>
    <property type="match status" value="1"/>
</dbReference>
<dbReference type="EMBL" id="VSKM01000003">
    <property type="protein sequence ID" value="TYB77511.1"/>
    <property type="molecule type" value="Genomic_DNA"/>
</dbReference>
<evidence type="ECO:0000256" key="13">
    <source>
        <dbReference type="RuleBase" id="RU003694"/>
    </source>
</evidence>
<proteinExistence type="inferred from homology"/>
<dbReference type="InterPro" id="IPR017568">
    <property type="entry name" value="3-oxoacyl-ACP_synth-2"/>
</dbReference>
<keyword evidence="9 11" id="KW-0275">Fatty acid biosynthesis</keyword>
<accession>A0A8H2LEI3</accession>
<dbReference type="GO" id="GO:0005829">
    <property type="term" value="C:cytosol"/>
    <property type="evidence" value="ECO:0007669"/>
    <property type="project" value="TreeGrafter"/>
</dbReference>
<keyword evidence="8" id="KW-0443">Lipid metabolism</keyword>
<dbReference type="EC" id="2.3.1.179" evidence="3 11"/>
<dbReference type="PANTHER" id="PTHR11712">
    <property type="entry name" value="POLYKETIDE SYNTHASE-RELATED"/>
    <property type="match status" value="1"/>
</dbReference>
<dbReference type="InterPro" id="IPR000794">
    <property type="entry name" value="Beta-ketoacyl_synthase"/>
</dbReference>
<dbReference type="InterPro" id="IPR018201">
    <property type="entry name" value="Ketoacyl_synth_AS"/>
</dbReference>
<feature type="active site" description="For beta-ketoacyl synthase activity" evidence="12">
    <location>
        <position position="163"/>
    </location>
</feature>
<dbReference type="Proteomes" id="UP000323324">
    <property type="component" value="Unassembled WGS sequence"/>
</dbReference>
<evidence type="ECO:0000256" key="4">
    <source>
        <dbReference type="ARBA" id="ARBA00014657"/>
    </source>
</evidence>
<comment type="pathway">
    <text evidence="1 11">Lipid metabolism; fatty acid biosynthesis.</text>
</comment>
<dbReference type="RefSeq" id="WP_148368799.1">
    <property type="nucleotide sequence ID" value="NZ_VSKM01000003.1"/>
</dbReference>
<organism evidence="15 16">
    <name type="scientific">Bizionia saleffrena</name>
    <dbReference type="NCBI Taxonomy" id="291189"/>
    <lineage>
        <taxon>Bacteria</taxon>
        <taxon>Pseudomonadati</taxon>
        <taxon>Bacteroidota</taxon>
        <taxon>Flavobacteriia</taxon>
        <taxon>Flavobacteriales</taxon>
        <taxon>Flavobacteriaceae</taxon>
        <taxon>Bizionia</taxon>
    </lineage>
</organism>
<name>A0A8H2LEI3_9FLAO</name>
<dbReference type="PROSITE" id="PS00606">
    <property type="entry name" value="KS3_1"/>
    <property type="match status" value="1"/>
</dbReference>
<keyword evidence="16" id="KW-1185">Reference proteome</keyword>
<keyword evidence="6 11" id="KW-0808">Transferase</keyword>
<dbReference type="Pfam" id="PF02801">
    <property type="entry name" value="Ketoacyl-synt_C"/>
    <property type="match status" value="1"/>
</dbReference>
<gene>
    <name evidence="15" type="primary">fabF</name>
    <name evidence="15" type="ORF">ES676_04250</name>
</gene>
<feature type="domain" description="Ketosynthase family 3 (KS3)" evidence="14">
    <location>
        <begin position="1"/>
        <end position="412"/>
    </location>
</feature>
<dbReference type="GO" id="GO:0004315">
    <property type="term" value="F:3-oxoacyl-[acyl-carrier-protein] synthase activity"/>
    <property type="evidence" value="ECO:0007669"/>
    <property type="project" value="UniProtKB-UniRule"/>
</dbReference>
<dbReference type="NCBIfam" id="NF005589">
    <property type="entry name" value="PRK07314.1"/>
    <property type="match status" value="1"/>
</dbReference>
<dbReference type="NCBIfam" id="TIGR03150">
    <property type="entry name" value="fabF"/>
    <property type="match status" value="1"/>
</dbReference>
<dbReference type="SUPFAM" id="SSF53901">
    <property type="entry name" value="Thiolase-like"/>
    <property type="match status" value="2"/>
</dbReference>